<proteinExistence type="predicted"/>
<evidence type="ECO:0000313" key="1">
    <source>
        <dbReference type="EMBL" id="KAF5334681.1"/>
    </source>
</evidence>
<evidence type="ECO:0008006" key="3">
    <source>
        <dbReference type="Google" id="ProtNLM"/>
    </source>
</evidence>
<organism evidence="1 2">
    <name type="scientific">Ephemerocybe angulata</name>
    <dbReference type="NCBI Taxonomy" id="980116"/>
    <lineage>
        <taxon>Eukaryota</taxon>
        <taxon>Fungi</taxon>
        <taxon>Dikarya</taxon>
        <taxon>Basidiomycota</taxon>
        <taxon>Agaricomycotina</taxon>
        <taxon>Agaricomycetes</taxon>
        <taxon>Agaricomycetidae</taxon>
        <taxon>Agaricales</taxon>
        <taxon>Agaricineae</taxon>
        <taxon>Psathyrellaceae</taxon>
        <taxon>Ephemerocybe</taxon>
    </lineage>
</organism>
<evidence type="ECO:0000313" key="2">
    <source>
        <dbReference type="Proteomes" id="UP000541558"/>
    </source>
</evidence>
<dbReference type="EMBL" id="JAACJK010000067">
    <property type="protein sequence ID" value="KAF5334681.1"/>
    <property type="molecule type" value="Genomic_DNA"/>
</dbReference>
<sequence length="1405" mass="158615">MDSAPVSPERNTDFPASALVCPEDRQNIDELWKAFDEFYTENKGYIENAQSQNEMVPDIAPSKKSMQQEALKMSLLQNSRIILRGLQVLGQIHPAISVVITAFDAVIAIELNRRDNNTKAASVMTQMQNFMCALFQLRSLKSQELHPVASEELVKFMTRASEDIKACGSDIDYYLKKRLISRLVHAQFFQQRLAEHIATFAERRSELTLWLTGYTAGRVNEHIKITVRLEDKVDRIAEILHRYDSPQEKEALRFITEHAGFSNCLDPKNPHLFAELLERTGSVSEEEDSDEAKKQAKDNLRDQLLTELKEDIKDTLSKNLPNFEALIRIQQNNFDHFAHLIRNQTSTIVKMSNHIMLAFPEGRKYVLITDPLLKKIWMEMGLRQSVKAEKFVLTFKDYYSREQSAQSPFLLVAPDSPVVALSAGSASLDRGFSRPITDSQVVTLGIDLSRDSAEDEQWALNYIDVVHLDPIVEAIDDDFSGFISILEANQFAIARPRSWSLLRWLAYWAAGWAVSIKKYKEKILQLVRQIYDSRQDVMACNMSYVDEYLDGYSFQSLDTQLRSTQPSVGESEETDAKLAAMVSDLDDGLEQRLLANLKSIKFNITSVDTVALITGPGRIERFVFPLIYLLLRHHLRIVKVASQRRLSTNYKMLYKMRYPSHSLQMVFEALRTRTGKLNAIFRRKPQDVQELFKKFSFGMMELFNSPKPYERKDSALLAPLLDASGYSNTMDDDAEALKIISEQLDHDGPDLEDEPDCVGQAVINDFSSTPLGTQSLCPTIGGAWTGLMRRPSSEDVLDESANDLVVFRFDTPSQEGSELTGEAESFLYGGVLVQGNVERKERPAMPGGEDASEEETSGADIVALDFKVLHEEEPVYHFRVAPVGGHTFDWEGTWCYARPVDDQQAVPLQFKMTRSPPEAFPYRHILKLVTKEEGPVVEDATPAATNDQPALIIDIPVPATPDPTDDAVENIALSTDAPTPFVEQPTEASDIKPTPAVRSLTDGTVELQIDDPGSSVQPSKREIRTIPQARWAFAIEVVRYQVRQRLHSKSHYAEMASQRKRWIDISIKIYKKDNSDEEGAEFSILRSQIHPNIAYVWEGIAMFYADRGVADSVASFCTCDFCKCRLYFVRYICITCCLESFNDQVDVCRHCLSDESTITTASNFTHRPSHTLLKTRKRILYMEVASVILKARLVSKRVKHAYRNRGAAQVAPTHGAYIGKLTSGQTAQKEVDVKPECVSCHREICLPCWVCTFCPQDTSICLECEKDNKHDESHHLLRIFDDVDVDTEAIGQTEKYIRETRTALSQEMKALEARMNERVDALASQVAKLTTHVEGVRGNVDDIKGAVAEYHPAPASFVQQAAEACESTGGTVAQRLSDFEKEVNARFQSLESLLFRVLEAVEVRP</sequence>
<reference evidence="1 2" key="1">
    <citation type="journal article" date="2020" name="ISME J.">
        <title>Uncovering the hidden diversity of litter-decomposition mechanisms in mushroom-forming fungi.</title>
        <authorList>
            <person name="Floudas D."/>
            <person name="Bentzer J."/>
            <person name="Ahren D."/>
            <person name="Johansson T."/>
            <person name="Persson P."/>
            <person name="Tunlid A."/>
        </authorList>
    </citation>
    <scope>NUCLEOTIDE SEQUENCE [LARGE SCALE GENOMIC DNA]</scope>
    <source>
        <strain evidence="1 2">CBS 175.51</strain>
    </source>
</reference>
<keyword evidence="2" id="KW-1185">Reference proteome</keyword>
<dbReference type="OrthoDB" id="2122982at2759"/>
<accession>A0A8H5C512</accession>
<dbReference type="Proteomes" id="UP000541558">
    <property type="component" value="Unassembled WGS sequence"/>
</dbReference>
<comment type="caution">
    <text evidence="1">The sequence shown here is derived from an EMBL/GenBank/DDBJ whole genome shotgun (WGS) entry which is preliminary data.</text>
</comment>
<name>A0A8H5C512_9AGAR</name>
<protein>
    <recommendedName>
        <fullName evidence="3">ZZ-type domain-containing protein</fullName>
    </recommendedName>
</protein>
<gene>
    <name evidence="1" type="ORF">D9611_011966</name>
</gene>